<dbReference type="Proteomes" id="UP001208570">
    <property type="component" value="Unassembled WGS sequence"/>
</dbReference>
<feature type="domain" description="Phospholipase/carboxylesterase/thioesterase" evidence="3">
    <location>
        <begin position="2"/>
        <end position="180"/>
    </location>
</feature>
<dbReference type="GO" id="GO:0008474">
    <property type="term" value="F:palmitoyl-(protein) hydrolase activity"/>
    <property type="evidence" value="ECO:0007669"/>
    <property type="project" value="UniProtKB-EC"/>
</dbReference>
<dbReference type="EMBL" id="JAODUP010000068">
    <property type="protein sequence ID" value="KAK2164133.1"/>
    <property type="molecule type" value="Genomic_DNA"/>
</dbReference>
<dbReference type="InterPro" id="IPR003140">
    <property type="entry name" value="PLipase/COase/thioEstase"/>
</dbReference>
<keyword evidence="5" id="KW-1185">Reference proteome</keyword>
<evidence type="ECO:0000259" key="3">
    <source>
        <dbReference type="Pfam" id="PF02230"/>
    </source>
</evidence>
<comment type="caution">
    <text evidence="4">The sequence shown here is derived from an EMBL/GenBank/DDBJ whole genome shotgun (WGS) entry which is preliminary data.</text>
</comment>
<evidence type="ECO:0000313" key="5">
    <source>
        <dbReference type="Proteomes" id="UP001208570"/>
    </source>
</evidence>
<reference evidence="4" key="1">
    <citation type="journal article" date="2023" name="Mol. Biol. Evol.">
        <title>Third-Generation Sequencing Reveals the Adaptive Role of the Epigenome in Three Deep-Sea Polychaetes.</title>
        <authorList>
            <person name="Perez M."/>
            <person name="Aroh O."/>
            <person name="Sun Y."/>
            <person name="Lan Y."/>
            <person name="Juniper S.K."/>
            <person name="Young C.R."/>
            <person name="Angers B."/>
            <person name="Qian P.Y."/>
        </authorList>
    </citation>
    <scope>NUCLEOTIDE SEQUENCE</scope>
    <source>
        <strain evidence="4">P08H-3</strain>
    </source>
</reference>
<dbReference type="InterPro" id="IPR029058">
    <property type="entry name" value="AB_hydrolase_fold"/>
</dbReference>
<dbReference type="GO" id="GO:0052689">
    <property type="term" value="F:carboxylic ester hydrolase activity"/>
    <property type="evidence" value="ECO:0007669"/>
    <property type="project" value="TreeGrafter"/>
</dbReference>
<dbReference type="EC" id="3.1.2.22" evidence="2"/>
<organism evidence="4 5">
    <name type="scientific">Paralvinella palmiformis</name>
    <dbReference type="NCBI Taxonomy" id="53620"/>
    <lineage>
        <taxon>Eukaryota</taxon>
        <taxon>Metazoa</taxon>
        <taxon>Spiralia</taxon>
        <taxon>Lophotrochozoa</taxon>
        <taxon>Annelida</taxon>
        <taxon>Polychaeta</taxon>
        <taxon>Sedentaria</taxon>
        <taxon>Canalipalpata</taxon>
        <taxon>Terebellida</taxon>
        <taxon>Terebelliformia</taxon>
        <taxon>Alvinellidae</taxon>
        <taxon>Paralvinella</taxon>
    </lineage>
</organism>
<dbReference type="PANTHER" id="PTHR10655:SF68">
    <property type="entry name" value="PALMITOYL-PROTEIN HYDROLASE"/>
    <property type="match status" value="1"/>
</dbReference>
<evidence type="ECO:0000256" key="2">
    <source>
        <dbReference type="ARBA" id="ARBA00012423"/>
    </source>
</evidence>
<accession>A0AAD9K388</accession>
<dbReference type="GO" id="GO:0005737">
    <property type="term" value="C:cytoplasm"/>
    <property type="evidence" value="ECO:0007669"/>
    <property type="project" value="TreeGrafter"/>
</dbReference>
<proteinExistence type="inferred from homology"/>
<sequence>MIRQPHIRYVCPTANAIPVTLNGGMRMPSWFDVFGLDMKCKEDVDGIKAAADLLQKYIAEEEKKGIDRSRIVVGGFSQGGAVALYSALTYDKPPLAGIVALSTWLPLAQGFPQAAKANKETPIFQAHGLADPIVNYNFGKITSELVKSFNSKLEFKSYQDMGHSSCQKEMDDVKKFIDTHLPSLKPQ</sequence>
<name>A0AAD9K388_9ANNE</name>
<gene>
    <name evidence="4" type="ORF">LSH36_68g05012</name>
</gene>
<dbReference type="SUPFAM" id="SSF53474">
    <property type="entry name" value="alpha/beta-Hydrolases"/>
    <property type="match status" value="1"/>
</dbReference>
<dbReference type="PANTHER" id="PTHR10655">
    <property type="entry name" value="LYSOPHOSPHOLIPASE-RELATED"/>
    <property type="match status" value="1"/>
</dbReference>
<dbReference type="Pfam" id="PF02230">
    <property type="entry name" value="Abhydrolase_2"/>
    <property type="match status" value="1"/>
</dbReference>
<dbReference type="Gene3D" id="3.40.50.1820">
    <property type="entry name" value="alpha/beta hydrolase"/>
    <property type="match status" value="1"/>
</dbReference>
<comment type="similarity">
    <text evidence="1">Belongs to the AB hydrolase superfamily. AB hydrolase 2 family.</text>
</comment>
<evidence type="ECO:0000256" key="1">
    <source>
        <dbReference type="ARBA" id="ARBA00006499"/>
    </source>
</evidence>
<dbReference type="AlphaFoldDB" id="A0AAD9K388"/>
<evidence type="ECO:0000313" key="4">
    <source>
        <dbReference type="EMBL" id="KAK2164133.1"/>
    </source>
</evidence>
<dbReference type="InterPro" id="IPR050565">
    <property type="entry name" value="LYPA1-2/EST-like"/>
</dbReference>
<protein>
    <recommendedName>
        <fullName evidence="2">palmitoyl-protein hydrolase</fullName>
        <ecNumber evidence="2">3.1.2.22</ecNumber>
    </recommendedName>
</protein>